<organism evidence="1 2">
    <name type="scientific">Limosilactobacillus avistercoris</name>
    <dbReference type="NCBI Taxonomy" id="2762243"/>
    <lineage>
        <taxon>Bacteria</taxon>
        <taxon>Bacillati</taxon>
        <taxon>Bacillota</taxon>
        <taxon>Bacilli</taxon>
        <taxon>Lactobacillales</taxon>
        <taxon>Lactobacillaceae</taxon>
        <taxon>Limosilactobacillus</taxon>
    </lineage>
</organism>
<accession>A0ABR8PBI5</accession>
<gene>
    <name evidence="1" type="ORF">H9564_02800</name>
</gene>
<dbReference type="Proteomes" id="UP000616837">
    <property type="component" value="Unassembled WGS sequence"/>
</dbReference>
<evidence type="ECO:0000313" key="1">
    <source>
        <dbReference type="EMBL" id="MBD7894657.1"/>
    </source>
</evidence>
<dbReference type="EMBL" id="JACSQW010000005">
    <property type="protein sequence ID" value="MBD7894657.1"/>
    <property type="molecule type" value="Genomic_DNA"/>
</dbReference>
<protein>
    <submittedName>
        <fullName evidence="1">Zinc-binding dehydrogenase</fullName>
    </submittedName>
</protein>
<name>A0ABR8PBI5_9LACO</name>
<reference evidence="1 2" key="1">
    <citation type="submission" date="2020-08" db="EMBL/GenBank/DDBJ databases">
        <title>A Genomic Blueprint of the Chicken Gut Microbiome.</title>
        <authorList>
            <person name="Gilroy R."/>
            <person name="Ravi A."/>
            <person name="Getino M."/>
            <person name="Pursley I."/>
            <person name="Horton D.L."/>
            <person name="Alikhan N.-F."/>
            <person name="Baker D."/>
            <person name="Gharbi K."/>
            <person name="Hall N."/>
            <person name="Watson M."/>
            <person name="Adriaenssens E.M."/>
            <person name="Foster-Nyarko E."/>
            <person name="Jarju S."/>
            <person name="Secka A."/>
            <person name="Antonio M."/>
            <person name="Oren A."/>
            <person name="Chaudhuri R."/>
            <person name="La Ragione R.M."/>
            <person name="Hildebrand F."/>
            <person name="Pallen M.J."/>
        </authorList>
    </citation>
    <scope>NUCLEOTIDE SEQUENCE [LARGE SCALE GENOMIC DNA]</scope>
    <source>
        <strain evidence="1 2">Sa3CUN2</strain>
    </source>
</reference>
<keyword evidence="2" id="KW-1185">Reference proteome</keyword>
<sequence length="53" mass="5795">MLKNLDCYVILQLIEAKKLTVPIAKVYHGLNEVGQAQANLESGTFSGKHVVVL</sequence>
<proteinExistence type="predicted"/>
<evidence type="ECO:0000313" key="2">
    <source>
        <dbReference type="Proteomes" id="UP000616837"/>
    </source>
</evidence>
<comment type="caution">
    <text evidence="1">The sequence shown here is derived from an EMBL/GenBank/DDBJ whole genome shotgun (WGS) entry which is preliminary data.</text>
</comment>